<evidence type="ECO:0000256" key="6">
    <source>
        <dbReference type="ARBA" id="ARBA00023125"/>
    </source>
</evidence>
<dbReference type="PROSITE" id="PS50157">
    <property type="entry name" value="ZINC_FINGER_C2H2_2"/>
    <property type="match status" value="1"/>
</dbReference>
<evidence type="ECO:0000313" key="12">
    <source>
        <dbReference type="Proteomes" id="UP000184383"/>
    </source>
</evidence>
<evidence type="ECO:0000256" key="3">
    <source>
        <dbReference type="ARBA" id="ARBA00022737"/>
    </source>
</evidence>
<keyword evidence="12" id="KW-1185">Reference proteome</keyword>
<dbReference type="Gene3D" id="3.30.160.60">
    <property type="entry name" value="Classic Zinc Finger"/>
    <property type="match status" value="1"/>
</dbReference>
<dbReference type="Pfam" id="PF00096">
    <property type="entry name" value="zf-C2H2"/>
    <property type="match status" value="1"/>
</dbReference>
<dbReference type="GO" id="GO:0008270">
    <property type="term" value="F:zinc ion binding"/>
    <property type="evidence" value="ECO:0007669"/>
    <property type="project" value="UniProtKB-KW"/>
</dbReference>
<keyword evidence="4 8" id="KW-0863">Zinc-finger</keyword>
<dbReference type="SUPFAM" id="SSF57667">
    <property type="entry name" value="beta-beta-alpha zinc fingers"/>
    <property type="match status" value="1"/>
</dbReference>
<feature type="domain" description="C2H2-type" evidence="10">
    <location>
        <begin position="140"/>
        <end position="163"/>
    </location>
</feature>
<evidence type="ECO:0000256" key="1">
    <source>
        <dbReference type="ARBA" id="ARBA00004123"/>
    </source>
</evidence>
<dbReference type="EMBL" id="KV878213">
    <property type="protein sequence ID" value="OJJ33854.1"/>
    <property type="molecule type" value="Genomic_DNA"/>
</dbReference>
<feature type="compositionally biased region" description="Polar residues" evidence="9">
    <location>
        <begin position="9"/>
        <end position="19"/>
    </location>
</feature>
<gene>
    <name evidence="11" type="ORF">ASPWEDRAFT_546702</name>
</gene>
<dbReference type="Proteomes" id="UP000184383">
    <property type="component" value="Unassembled WGS sequence"/>
</dbReference>
<feature type="region of interest" description="Disordered" evidence="9">
    <location>
        <begin position="1"/>
        <end position="23"/>
    </location>
</feature>
<evidence type="ECO:0000259" key="10">
    <source>
        <dbReference type="PROSITE" id="PS50157"/>
    </source>
</evidence>
<protein>
    <recommendedName>
        <fullName evidence="10">C2H2-type domain-containing protein</fullName>
    </recommendedName>
</protein>
<dbReference type="VEuPathDB" id="FungiDB:ASPWEDRAFT_546702"/>
<reference evidence="12" key="1">
    <citation type="journal article" date="2017" name="Genome Biol.">
        <title>Comparative genomics reveals high biological diversity and specific adaptations in the industrially and medically important fungal genus Aspergillus.</title>
        <authorList>
            <person name="de Vries R.P."/>
            <person name="Riley R."/>
            <person name="Wiebenga A."/>
            <person name="Aguilar-Osorio G."/>
            <person name="Amillis S."/>
            <person name="Uchima C.A."/>
            <person name="Anderluh G."/>
            <person name="Asadollahi M."/>
            <person name="Askin M."/>
            <person name="Barry K."/>
            <person name="Battaglia E."/>
            <person name="Bayram O."/>
            <person name="Benocci T."/>
            <person name="Braus-Stromeyer S.A."/>
            <person name="Caldana C."/>
            <person name="Canovas D."/>
            <person name="Cerqueira G.C."/>
            <person name="Chen F."/>
            <person name="Chen W."/>
            <person name="Choi C."/>
            <person name="Clum A."/>
            <person name="Dos Santos R.A."/>
            <person name="Damasio A.R."/>
            <person name="Diallinas G."/>
            <person name="Emri T."/>
            <person name="Fekete E."/>
            <person name="Flipphi M."/>
            <person name="Freyberg S."/>
            <person name="Gallo A."/>
            <person name="Gournas C."/>
            <person name="Habgood R."/>
            <person name="Hainaut M."/>
            <person name="Harispe M.L."/>
            <person name="Henrissat B."/>
            <person name="Hilden K.S."/>
            <person name="Hope R."/>
            <person name="Hossain A."/>
            <person name="Karabika E."/>
            <person name="Karaffa L."/>
            <person name="Karanyi Z."/>
            <person name="Krasevec N."/>
            <person name="Kuo A."/>
            <person name="Kusch H."/>
            <person name="LaButti K."/>
            <person name="Lagendijk E.L."/>
            <person name="Lapidus A."/>
            <person name="Levasseur A."/>
            <person name="Lindquist E."/>
            <person name="Lipzen A."/>
            <person name="Logrieco A.F."/>
            <person name="MacCabe A."/>
            <person name="Maekelae M.R."/>
            <person name="Malavazi I."/>
            <person name="Melin P."/>
            <person name="Meyer V."/>
            <person name="Mielnichuk N."/>
            <person name="Miskei M."/>
            <person name="Molnar A.P."/>
            <person name="Mule G."/>
            <person name="Ngan C.Y."/>
            <person name="Orejas M."/>
            <person name="Orosz E."/>
            <person name="Ouedraogo J.P."/>
            <person name="Overkamp K.M."/>
            <person name="Park H.-S."/>
            <person name="Perrone G."/>
            <person name="Piumi F."/>
            <person name="Punt P.J."/>
            <person name="Ram A.F."/>
            <person name="Ramon A."/>
            <person name="Rauscher S."/>
            <person name="Record E."/>
            <person name="Riano-Pachon D.M."/>
            <person name="Robert V."/>
            <person name="Roehrig J."/>
            <person name="Ruller R."/>
            <person name="Salamov A."/>
            <person name="Salih N.S."/>
            <person name="Samson R.A."/>
            <person name="Sandor E."/>
            <person name="Sanguinetti M."/>
            <person name="Schuetze T."/>
            <person name="Sepcic K."/>
            <person name="Shelest E."/>
            <person name="Sherlock G."/>
            <person name="Sophianopoulou V."/>
            <person name="Squina F.M."/>
            <person name="Sun H."/>
            <person name="Susca A."/>
            <person name="Todd R.B."/>
            <person name="Tsang A."/>
            <person name="Unkles S.E."/>
            <person name="van de Wiele N."/>
            <person name="van Rossen-Uffink D."/>
            <person name="Oliveira J.V."/>
            <person name="Vesth T.C."/>
            <person name="Visser J."/>
            <person name="Yu J.-H."/>
            <person name="Zhou M."/>
            <person name="Andersen M.R."/>
            <person name="Archer D.B."/>
            <person name="Baker S.E."/>
            <person name="Benoit I."/>
            <person name="Brakhage A.A."/>
            <person name="Braus G.H."/>
            <person name="Fischer R."/>
            <person name="Frisvad J.C."/>
            <person name="Goldman G.H."/>
            <person name="Houbraken J."/>
            <person name="Oakley B."/>
            <person name="Pocsi I."/>
            <person name="Scazzocchio C."/>
            <person name="Seiboth B."/>
            <person name="vanKuyk P.A."/>
            <person name="Wortman J."/>
            <person name="Dyer P.S."/>
            <person name="Grigoriev I.V."/>
        </authorList>
    </citation>
    <scope>NUCLEOTIDE SEQUENCE [LARGE SCALE GENOMIC DNA]</scope>
    <source>
        <strain evidence="12">DTO 134E9</strain>
    </source>
</reference>
<name>A0A1L9RG28_ASPWE</name>
<dbReference type="FunFam" id="3.30.160.60:FF:000111">
    <property type="entry name" value="GLI family zinc finger 4"/>
    <property type="match status" value="1"/>
</dbReference>
<dbReference type="InterPro" id="IPR013087">
    <property type="entry name" value="Znf_C2H2_type"/>
</dbReference>
<dbReference type="InterPro" id="IPR036236">
    <property type="entry name" value="Znf_C2H2_sf"/>
</dbReference>
<dbReference type="STRING" id="1073089.A0A1L9RG28"/>
<evidence type="ECO:0000313" key="11">
    <source>
        <dbReference type="EMBL" id="OJJ33854.1"/>
    </source>
</evidence>
<accession>A0A1L9RG28</accession>
<dbReference type="GeneID" id="63753936"/>
<evidence type="ECO:0000256" key="4">
    <source>
        <dbReference type="ARBA" id="ARBA00022771"/>
    </source>
</evidence>
<dbReference type="AlphaFoldDB" id="A0A1L9RG28"/>
<organism evidence="11 12">
    <name type="scientific">Aspergillus wentii DTO 134E9</name>
    <dbReference type="NCBI Taxonomy" id="1073089"/>
    <lineage>
        <taxon>Eukaryota</taxon>
        <taxon>Fungi</taxon>
        <taxon>Dikarya</taxon>
        <taxon>Ascomycota</taxon>
        <taxon>Pezizomycotina</taxon>
        <taxon>Eurotiomycetes</taxon>
        <taxon>Eurotiomycetidae</taxon>
        <taxon>Eurotiales</taxon>
        <taxon>Aspergillaceae</taxon>
        <taxon>Aspergillus</taxon>
        <taxon>Aspergillus subgen. Cremei</taxon>
    </lineage>
</organism>
<keyword evidence="6" id="KW-0238">DNA-binding</keyword>
<dbReference type="RefSeq" id="XP_040687530.1">
    <property type="nucleotide sequence ID" value="XM_040838088.1"/>
</dbReference>
<evidence type="ECO:0000256" key="5">
    <source>
        <dbReference type="ARBA" id="ARBA00022833"/>
    </source>
</evidence>
<keyword evidence="7" id="KW-0539">Nucleus</keyword>
<dbReference type="GO" id="GO:0005634">
    <property type="term" value="C:nucleus"/>
    <property type="evidence" value="ECO:0007669"/>
    <property type="project" value="UniProtKB-SubCell"/>
</dbReference>
<keyword evidence="2" id="KW-0479">Metal-binding</keyword>
<keyword evidence="3" id="KW-0677">Repeat</keyword>
<evidence type="ECO:0000256" key="7">
    <source>
        <dbReference type="ARBA" id="ARBA00023242"/>
    </source>
</evidence>
<dbReference type="SMART" id="SM00355">
    <property type="entry name" value="ZnF_C2H2"/>
    <property type="match status" value="2"/>
</dbReference>
<dbReference type="PROSITE" id="PS00028">
    <property type="entry name" value="ZINC_FINGER_C2H2_1"/>
    <property type="match status" value="1"/>
</dbReference>
<sequence>MPDKMLPYSTMSSSFQASNPMERANSTSSELSFSFSDSFPPYDYGVEELPCSQPALDQFPYFPPSSPYAMQDFSPPSPYTLSEFSPPSNTSFPFPVASSYSSFYEPLLPWTPSCDEVQMPRFAPVAGDSPPEQSRPVKPFACEECGRAFTRSADLRRHQSSVHYPVYQDCPMPDCPRKNGRGFPRRDHLNEHLRSSHHVHVPKRRRLTKTA</sequence>
<dbReference type="OrthoDB" id="2687452at2759"/>
<dbReference type="GO" id="GO:0003677">
    <property type="term" value="F:DNA binding"/>
    <property type="evidence" value="ECO:0007669"/>
    <property type="project" value="UniProtKB-KW"/>
</dbReference>
<evidence type="ECO:0000256" key="8">
    <source>
        <dbReference type="PROSITE-ProRule" id="PRU00042"/>
    </source>
</evidence>
<evidence type="ECO:0000256" key="9">
    <source>
        <dbReference type="SAM" id="MobiDB-lite"/>
    </source>
</evidence>
<proteinExistence type="predicted"/>
<keyword evidence="5" id="KW-0862">Zinc</keyword>
<evidence type="ECO:0000256" key="2">
    <source>
        <dbReference type="ARBA" id="ARBA00022723"/>
    </source>
</evidence>
<comment type="subcellular location">
    <subcellularLocation>
        <location evidence="1">Nucleus</location>
    </subcellularLocation>
</comment>